<dbReference type="InterPro" id="IPR027417">
    <property type="entry name" value="P-loop_NTPase"/>
</dbReference>
<evidence type="ECO:0000313" key="1">
    <source>
        <dbReference type="EMBL" id="KEP44881.1"/>
    </source>
</evidence>
<dbReference type="SUPFAM" id="SSF52540">
    <property type="entry name" value="P-loop containing nucleoside triphosphate hydrolases"/>
    <property type="match status" value="1"/>
</dbReference>
<proteinExistence type="predicted"/>
<sequence>QIITSQPNPTEPNTGHLQQLSRPPICILVKLWRTKIGKLGDLDEGVVPIVPIRSQFTLKLPNKKILTIWREQLPLTPAYAFTNYRSQGQTIPYIIMDLATPPSGGLTPFNGYVTLSRSQTAKMARLLRDFDDKLFTTPPSEHLALEDRRLKELDLLTNN</sequence>
<keyword evidence="1" id="KW-0347">Helicase</keyword>
<reference evidence="1 2" key="1">
    <citation type="submission" date="2013-12" db="EMBL/GenBank/DDBJ databases">
        <authorList>
            <person name="Cubeta M."/>
            <person name="Pakala S."/>
            <person name="Fedorova N."/>
            <person name="Thomas E."/>
            <person name="Dean R."/>
            <person name="Jabaji S."/>
            <person name="Neate S."/>
            <person name="Toda T."/>
            <person name="Tavantzis S."/>
            <person name="Vilgalys R."/>
            <person name="Bharathan N."/>
            <person name="Pakala S."/>
            <person name="Losada L.S."/>
            <person name="Zafar N."/>
            <person name="Nierman W."/>
        </authorList>
    </citation>
    <scope>NUCLEOTIDE SEQUENCE [LARGE SCALE GENOMIC DNA]</scope>
    <source>
        <strain evidence="1 2">123E</strain>
    </source>
</reference>
<keyword evidence="2" id="KW-1185">Reference proteome</keyword>
<evidence type="ECO:0000313" key="2">
    <source>
        <dbReference type="Proteomes" id="UP000027456"/>
    </source>
</evidence>
<keyword evidence="1" id="KW-0378">Hydrolase</keyword>
<keyword evidence="1" id="KW-0067">ATP-binding</keyword>
<feature type="non-terminal residue" evidence="1">
    <location>
        <position position="159"/>
    </location>
</feature>
<dbReference type="GO" id="GO:0004386">
    <property type="term" value="F:helicase activity"/>
    <property type="evidence" value="ECO:0007669"/>
    <property type="project" value="UniProtKB-KW"/>
</dbReference>
<gene>
    <name evidence="1" type="ORF">V565_357030</name>
</gene>
<dbReference type="AlphaFoldDB" id="A0A074RCI6"/>
<dbReference type="EMBL" id="AZST01002638">
    <property type="protein sequence ID" value="KEP44881.1"/>
    <property type="molecule type" value="Genomic_DNA"/>
</dbReference>
<dbReference type="HOGENOM" id="CLU_001324_7_0_1"/>
<accession>A0A074RCI6</accession>
<keyword evidence="1" id="KW-0547">Nucleotide-binding</keyword>
<name>A0A074RCI6_9AGAM</name>
<dbReference type="OrthoDB" id="2986975at2759"/>
<comment type="caution">
    <text evidence="1">The sequence shown here is derived from an EMBL/GenBank/DDBJ whole genome shotgun (WGS) entry which is preliminary data.</text>
</comment>
<feature type="non-terminal residue" evidence="1">
    <location>
        <position position="1"/>
    </location>
</feature>
<organism evidence="1 2">
    <name type="scientific">Rhizoctonia solani 123E</name>
    <dbReference type="NCBI Taxonomy" id="1423351"/>
    <lineage>
        <taxon>Eukaryota</taxon>
        <taxon>Fungi</taxon>
        <taxon>Dikarya</taxon>
        <taxon>Basidiomycota</taxon>
        <taxon>Agaricomycotina</taxon>
        <taxon>Agaricomycetes</taxon>
        <taxon>Cantharellales</taxon>
        <taxon>Ceratobasidiaceae</taxon>
        <taxon>Rhizoctonia</taxon>
    </lineage>
</organism>
<dbReference type="Proteomes" id="UP000027456">
    <property type="component" value="Unassembled WGS sequence"/>
</dbReference>
<protein>
    <submittedName>
        <fullName evidence="1">ATP-dependent DNA helicase pif1</fullName>
    </submittedName>
</protein>